<accession>A0ABR8KRC0</accession>
<evidence type="ECO:0000313" key="2">
    <source>
        <dbReference type="Proteomes" id="UP000635384"/>
    </source>
</evidence>
<name>A0ABR8KRC0_9SPHN</name>
<gene>
    <name evidence="1" type="ORF">IB285_06340</name>
</gene>
<protein>
    <submittedName>
        <fullName evidence="1">DUF2332 domain-containing protein</fullName>
    </submittedName>
</protein>
<dbReference type="EMBL" id="JACXLC010000001">
    <property type="protein sequence ID" value="MBD2841880.1"/>
    <property type="molecule type" value="Genomic_DNA"/>
</dbReference>
<dbReference type="RefSeq" id="WP_190787384.1">
    <property type="nucleotide sequence ID" value="NZ_JACXLC010000001.1"/>
</dbReference>
<proteinExistence type="predicted"/>
<keyword evidence="2" id="KW-1185">Reference proteome</keyword>
<organism evidence="1 2">
    <name type="scientific">Erythrobacter rubeus</name>
    <dbReference type="NCBI Taxonomy" id="2760803"/>
    <lineage>
        <taxon>Bacteria</taxon>
        <taxon>Pseudomonadati</taxon>
        <taxon>Pseudomonadota</taxon>
        <taxon>Alphaproteobacteria</taxon>
        <taxon>Sphingomonadales</taxon>
        <taxon>Erythrobacteraceae</taxon>
        <taxon>Erythrobacter/Porphyrobacter group</taxon>
        <taxon>Erythrobacter</taxon>
    </lineage>
</organism>
<reference evidence="1 2" key="1">
    <citation type="submission" date="2020-09" db="EMBL/GenBank/DDBJ databases">
        <authorList>
            <person name="Yoon J.-W."/>
        </authorList>
    </citation>
    <scope>NUCLEOTIDE SEQUENCE [LARGE SCALE GENOMIC DNA]</scope>
    <source>
        <strain evidence="1 2">KMU-140</strain>
    </source>
</reference>
<sequence length="324" mass="36214">MNDQQMREIARWYEWFSVHEAKGHSSLWADITAQVALDSEILEFLSDLPQPKRQPNLFLASYRSLFGTPADWSTFRAQLLAEPTKVADRMRERSTQTNEPGRCAVLLPVLARLRQPLALIEVGASAGLCLLPDFYAYDYGQGELLPHGQKAPPLFKCAASANTPIPEKMPNIVWRAGLDLNPLDVCNAEEMAWLETLVWPGQEERLARLRKSSAIAQQQLPRVVQGNLSDDLETLLNDVPIGLTTVVFHSAVLNYLGTQKKRDDFERLVTATADHWISNESPKVLPQLAAKAPAQSKDGFLLSLDGRPVAWTDPHGAWLDWIEG</sequence>
<dbReference type="Pfam" id="PF10094">
    <property type="entry name" value="DUF2332"/>
    <property type="match status" value="1"/>
</dbReference>
<dbReference type="InterPro" id="IPR011200">
    <property type="entry name" value="UCP012608"/>
</dbReference>
<evidence type="ECO:0000313" key="1">
    <source>
        <dbReference type="EMBL" id="MBD2841880.1"/>
    </source>
</evidence>
<dbReference type="Proteomes" id="UP000635384">
    <property type="component" value="Unassembled WGS sequence"/>
</dbReference>
<comment type="caution">
    <text evidence="1">The sequence shown here is derived from an EMBL/GenBank/DDBJ whole genome shotgun (WGS) entry which is preliminary data.</text>
</comment>